<feature type="region of interest" description="Disordered" evidence="2">
    <location>
        <begin position="2230"/>
        <end position="2386"/>
    </location>
</feature>
<feature type="compositionally biased region" description="Acidic residues" evidence="2">
    <location>
        <begin position="2559"/>
        <end position="2572"/>
    </location>
</feature>
<dbReference type="InterPro" id="IPR026163">
    <property type="entry name" value="Nckap5l"/>
</dbReference>
<feature type="region of interest" description="Disordered" evidence="2">
    <location>
        <begin position="180"/>
        <end position="204"/>
    </location>
</feature>
<accession>A0AAJ7WK41</accession>
<feature type="compositionally biased region" description="Basic and acidic residues" evidence="2">
    <location>
        <begin position="627"/>
        <end position="636"/>
    </location>
</feature>
<feature type="region of interest" description="Disordered" evidence="2">
    <location>
        <begin position="1534"/>
        <end position="1624"/>
    </location>
</feature>
<feature type="region of interest" description="Disordered" evidence="2">
    <location>
        <begin position="1638"/>
        <end position="1757"/>
    </location>
</feature>
<feature type="region of interest" description="Disordered" evidence="2">
    <location>
        <begin position="2172"/>
        <end position="2201"/>
    </location>
</feature>
<feature type="region of interest" description="Disordered" evidence="2">
    <location>
        <begin position="520"/>
        <end position="544"/>
    </location>
</feature>
<evidence type="ECO:0000259" key="3">
    <source>
        <dbReference type="Pfam" id="PF15246"/>
    </source>
</evidence>
<dbReference type="GO" id="GO:0007019">
    <property type="term" value="P:microtubule depolymerization"/>
    <property type="evidence" value="ECO:0007669"/>
    <property type="project" value="TreeGrafter"/>
</dbReference>
<feature type="compositionally biased region" description="Acidic residues" evidence="2">
    <location>
        <begin position="2411"/>
        <end position="2426"/>
    </location>
</feature>
<dbReference type="GO" id="GO:0001578">
    <property type="term" value="P:microtubule bundle formation"/>
    <property type="evidence" value="ECO:0007669"/>
    <property type="project" value="TreeGrafter"/>
</dbReference>
<dbReference type="GO" id="GO:0035371">
    <property type="term" value="C:microtubule plus-end"/>
    <property type="evidence" value="ECO:0007669"/>
    <property type="project" value="TreeGrafter"/>
</dbReference>
<feature type="domain" description="Nck-associated protein 5 C-terminal" evidence="3">
    <location>
        <begin position="1912"/>
        <end position="2100"/>
    </location>
</feature>
<gene>
    <name evidence="5" type="primary">NCKAP5</name>
</gene>
<proteinExistence type="predicted"/>
<feature type="compositionally biased region" description="Low complexity" evidence="2">
    <location>
        <begin position="863"/>
        <end position="881"/>
    </location>
</feature>
<feature type="compositionally biased region" description="Low complexity" evidence="2">
    <location>
        <begin position="766"/>
        <end position="776"/>
    </location>
</feature>
<feature type="region of interest" description="Disordered" evidence="2">
    <location>
        <begin position="1964"/>
        <end position="2138"/>
    </location>
</feature>
<sequence length="2674" mass="283272">MVGAVAGCSLARSQGGTGSFRAASVRKRKKPPQKPSRQKLVAAMAGRSGSGGHSCRDGCAFPTRWCLGCMGTSPKCTEPMAGERRMDELVGELEVERRNLKREKQAVARLQREVARHRGEGSMRERLMCDLESERRLRLESEKRLQEVTRELTQCRTQLRALRDQFERMEETVQDLMRGQSRVNPPAGKATANGSSAQDVISGPDYTPPLRSADAVIPELQMSGVVGDAGFEEERKKIRALLERLQSLEAQNSALSLENENQRDQYERCLDEVANQVVQALLTQKDLREECLKLRTRVCDLEEQNRSMSILFQQKLRLPSEATLQAGVALGVVEGGALCRGVGSVPTLGRRRHRLVTSSCSSSSEISLSSTCSELSTHSCPWPAEQRESTAGQKVEMRDGRHADKDQGKESAGSEKDRPSRAEEQRRSGSVELGALPSSHEEALKRQQRKEMSILQGLRQLVSREPIPAPDDRNSLRPGEWTAAHRDLMSSNEGIYSPGSKHNDFPGVVAHASVRLRGVQPHQKCSYESDSQEESEDDARGASLDPVPCKEWTLPSCLRLPHSLSDGLFGPGPRAPFPRTPRCVYQVRGVDERIAGYLPRCQSLGKASENWRFGLTANRMQVSLKGVEEPAGRRNGEGGGGGRSTLGAAPGAAFPNISVSLAQSVHKTVTGQVSSLCGQVISLTGQVTTAGDRPRMLQFVKRAAVAAADAPVKPEEEPPGPAVIYDAKDCCPSQLGSGVQTPGAPALHVRGSAKQEVNYTELEPEAASASRAADYAVLESPTEEQPIRDSDSSSGKAAPPAPAGSSTTGNISQVTSGSTSASSGQSHSAAPTLAMSHGAQQRLIKPPYSGGHKSNGLYSAGFAAASSSPSGPRVPPGRMSGKSQSLPQQMKVPCKAGGGPSSGNPPAFRSKSQEKAGGCAPHDKSPGPSSPAKLSRFLKIPSVGSGLGVKSDLANPTRGSPQLPRSSRIPCKSEAAAATKLPNGCGPASPSPEAAPPPGRKPVLVATLSRAAQQAAPTAPSPVTAPPSPVLSPEHQEEPVRDSASGGVKPSHLASPPAPPPPGRSASLLIKPNYDIPPSMTLLRPSYDTQQSLLRVRCGKEQQQAAGTARGGAASRLPVGSPTHASKPAVVPRVPQSLHKSQSSVSEGVGYSQTLAHVSSHQQPRPNHASMQQQKLQLPQSQSEGNMTQNQAILSPKRTVNNVTQHTDATKSCLTMKSPVLIESYNALCSNVPERQNHFVANVTTSFTASVRPTNGLNSPPVSSKCERTSDKKELKLERAHGDPQEVAEALTSVTPPSKEPDRASDAATWASKGVPPCPRPSEEANSPATHGCASSDLDAKPHPGEGPLPSPLSSPATSSGDAEFRDELKGLRGTPQSPGTARPYPKPALGMSGTKVRSQSFSAQPGSRERMPAASSAGELSPKIRTHIITNTAERGIPLSRQSSLTTPEPPRVATPSEQQQQQQEDRAATELQLCVLVSDPHGLESAGENGYDVLEAVSESELLKHCAQNFHNVTIVQEAITAQPTPVALEADAETECDGVERSHGSPTKLPSRLPARAEREKISTKPDGPRSPTHPERLDDSLPEDSGHRISPAKVEGVRSPGKLEDFRARQRAPGHRMVPKFDVVRQPKEVDLHRPVMSPEGHGAMSPEGHRAMSPEGHRAMSPEGHRAMSPEGHGAMSPEGHRAMSPEGHRAMSPEGHRAMSPDGHRAMSPDGHRAMSPEGHRAMSPEGHRAMSPDGHRAMSPEGHRAMSPEGHRGVTKLEEQRNAMNAKLPRAKLESPRAMSGMESVRLAQNVKTPKMHEDIDGFDKAESSEGQNHIMAGEGECDGFSINGKGLILQERDASKGTEAPGQRQLKFAGTRTGQQQQQQQLYSPHYGAKSPTKSNLEAQPESPRRLGQALSPQGSAAGPSIEEKVMQGIQANMLRKEQQGVSRAGASTTETKPKSGAASSIASWFGFRRHKTAATAAAAAAAGTAAGTATPAKKMEAPTGDVKKAEVEKQEPKKAGEGKAEVQRKEEKKEWAPLSRRLKPRGKRVEGKQPADKPAPDAQGSRSSPDGSARHDAHGGGGVDGAMGTASSPSSGEFLQEILSRVEKRTMSPNRAPEDSGRKLDPTLRPPHRALLPPDKQPMASPVESDSYGLSLVGLLKGPGRGSDGELLGVWRQEQEESSALQLSEWSPKIPRRQPNHLGRVGEGGDGSEATLTLETALAGESARSHAAGFHCQMRTLDSGIGTFPPPDPSGRGVGRSSSRRGAKPESHNTLQQPHNAMQFTDIAPPAASPGSARRALPPPSQQQQQQQQPRATFQPPCQQPAAPVHGQPGAPAGGGGRGVGMSGGTGKAKTLDRETAPGVGGGGGCVGDGADRMSHSLSDPSMAARASRAVQSRLPKPVIAVPVKLPAAAALGTERADGDDDDDEEEEEEEEAVAAHRGALLRSRAPALGGRSAPLGLKRLPLAMPQQELALPDVFLTESSSGSGSEDESEEGGVVMPRPLGAPSTDIYAKLQRANRVMRKHLVLPSCTPPAPISLADAFHHGSYQRAPCRPFGERTTIVPFDLLMEGEEEEDDEEGEGDGGGQRAAAGPDGAFPQQQQQRRRHVAAVPGALGPGVVRSPRGPAASPKDGGEESEDREGEDRAGDDASFASGKATGDNVESLSDSLYDSFSSTASQLSNEA</sequence>
<feature type="compositionally biased region" description="Basic and acidic residues" evidence="2">
    <location>
        <begin position="2093"/>
        <end position="2115"/>
    </location>
</feature>
<feature type="coiled-coil region" evidence="1">
    <location>
        <begin position="231"/>
        <end position="290"/>
    </location>
</feature>
<evidence type="ECO:0000313" key="5">
    <source>
        <dbReference type="RefSeq" id="XP_032800422.1"/>
    </source>
</evidence>
<feature type="compositionally biased region" description="Gly residues" evidence="2">
    <location>
        <begin position="2352"/>
        <end position="2361"/>
    </location>
</feature>
<feature type="domain" description="Nck-associated protein 5 C-terminal" evidence="3">
    <location>
        <begin position="2210"/>
        <end position="2269"/>
    </location>
</feature>
<feature type="compositionally biased region" description="Basic and acidic residues" evidence="2">
    <location>
        <begin position="1684"/>
        <end position="1757"/>
    </location>
</feature>
<feature type="region of interest" description="Disordered" evidence="2">
    <location>
        <begin position="1250"/>
        <end position="1469"/>
    </location>
</feature>
<dbReference type="Proteomes" id="UP001318040">
    <property type="component" value="Chromosome 4"/>
</dbReference>
<feature type="compositionally biased region" description="Basic and acidic residues" evidence="2">
    <location>
        <begin position="1986"/>
        <end position="2024"/>
    </location>
</feature>
<feature type="compositionally biased region" description="Basic residues" evidence="2">
    <location>
        <begin position="1613"/>
        <end position="1622"/>
    </location>
</feature>
<dbReference type="InterPro" id="IPR032769">
    <property type="entry name" value="NCKAP5_C"/>
</dbReference>
<feature type="compositionally biased region" description="Polar residues" evidence="2">
    <location>
        <begin position="1250"/>
        <end position="1262"/>
    </location>
</feature>
<feature type="compositionally biased region" description="Low complexity" evidence="2">
    <location>
        <begin position="1102"/>
        <end position="1114"/>
    </location>
</feature>
<keyword evidence="4" id="KW-1185">Reference proteome</keyword>
<dbReference type="RefSeq" id="XP_032800422.1">
    <property type="nucleotide sequence ID" value="XM_032944531.1"/>
</dbReference>
<dbReference type="KEGG" id="pmrn:116937436"/>
<feature type="compositionally biased region" description="Low complexity" evidence="2">
    <location>
        <begin position="1966"/>
        <end position="1983"/>
    </location>
</feature>
<feature type="compositionally biased region" description="Basic and acidic residues" evidence="2">
    <location>
        <begin position="1652"/>
        <end position="1673"/>
    </location>
</feature>
<feature type="compositionally biased region" description="Low complexity" evidence="2">
    <location>
        <begin position="1172"/>
        <end position="1183"/>
    </location>
</feature>
<evidence type="ECO:0000256" key="1">
    <source>
        <dbReference type="SAM" id="Coils"/>
    </source>
</evidence>
<feature type="region of interest" description="Disordered" evidence="2">
    <location>
        <begin position="2401"/>
        <end position="2433"/>
    </location>
</feature>
<feature type="region of interest" description="Disordered" evidence="2">
    <location>
        <begin position="863"/>
        <end position="1072"/>
    </location>
</feature>
<dbReference type="CTD" id="344148"/>
<feature type="compositionally biased region" description="Polar residues" evidence="2">
    <location>
        <begin position="1932"/>
        <end position="1943"/>
    </location>
</feature>
<dbReference type="Pfam" id="PF15246">
    <property type="entry name" value="NCKAP5"/>
    <property type="match status" value="2"/>
</dbReference>
<feature type="region of interest" description="Disordered" evidence="2">
    <location>
        <begin position="760"/>
        <end position="837"/>
    </location>
</feature>
<evidence type="ECO:0000256" key="2">
    <source>
        <dbReference type="SAM" id="MobiDB-lite"/>
    </source>
</evidence>
<feature type="compositionally biased region" description="Pro residues" evidence="2">
    <location>
        <begin position="1019"/>
        <end position="1030"/>
    </location>
</feature>
<protein>
    <submittedName>
        <fullName evidence="5">Nck-associated protein 5 isoform X1</fullName>
    </submittedName>
</protein>
<feature type="compositionally biased region" description="Gly residues" evidence="2">
    <location>
        <begin position="2325"/>
        <end position="2340"/>
    </location>
</feature>
<feature type="compositionally biased region" description="Low complexity" evidence="2">
    <location>
        <begin position="2654"/>
        <end position="2668"/>
    </location>
</feature>
<feature type="compositionally biased region" description="Polar residues" evidence="2">
    <location>
        <begin position="1396"/>
        <end position="1406"/>
    </location>
</feature>
<dbReference type="PANTHER" id="PTHR21740">
    <property type="entry name" value="NCK-ASSOCIATED PROTEIN 5"/>
    <property type="match status" value="1"/>
</dbReference>
<feature type="region of interest" description="Disordered" evidence="2">
    <location>
        <begin position="1098"/>
        <end position="1188"/>
    </location>
</feature>
<feature type="compositionally biased region" description="Low complexity" evidence="2">
    <location>
        <begin position="792"/>
        <end position="829"/>
    </location>
</feature>
<feature type="compositionally biased region" description="Polar residues" evidence="2">
    <location>
        <begin position="1138"/>
        <end position="1171"/>
    </location>
</feature>
<evidence type="ECO:0000313" key="4">
    <source>
        <dbReference type="Proteomes" id="UP001318040"/>
    </source>
</evidence>
<feature type="compositionally biased region" description="Basic and acidic residues" evidence="2">
    <location>
        <begin position="2036"/>
        <end position="2048"/>
    </location>
</feature>
<feature type="region of interest" description="Disordered" evidence="2">
    <location>
        <begin position="377"/>
        <end position="447"/>
    </location>
</feature>
<feature type="region of interest" description="Disordered" evidence="2">
    <location>
        <begin position="1860"/>
        <end position="1952"/>
    </location>
</feature>
<organism evidence="4 5">
    <name type="scientific">Petromyzon marinus</name>
    <name type="common">Sea lamprey</name>
    <dbReference type="NCBI Taxonomy" id="7757"/>
    <lineage>
        <taxon>Eukaryota</taxon>
        <taxon>Metazoa</taxon>
        <taxon>Chordata</taxon>
        <taxon>Craniata</taxon>
        <taxon>Vertebrata</taxon>
        <taxon>Cyclostomata</taxon>
        <taxon>Hyperoartia</taxon>
        <taxon>Petromyzontiformes</taxon>
        <taxon>Petromyzontidae</taxon>
        <taxon>Petromyzon</taxon>
    </lineage>
</organism>
<feature type="compositionally biased region" description="Pro residues" evidence="2">
    <location>
        <begin position="989"/>
        <end position="1000"/>
    </location>
</feature>
<reference evidence="5" key="1">
    <citation type="submission" date="2025-08" db="UniProtKB">
        <authorList>
            <consortium name="RefSeq"/>
        </authorList>
    </citation>
    <scope>IDENTIFICATION</scope>
    <source>
        <tissue evidence="5">Sperm</tissue>
    </source>
</reference>
<feature type="compositionally biased region" description="Basic and acidic residues" evidence="2">
    <location>
        <begin position="395"/>
        <end position="429"/>
    </location>
</feature>
<feature type="region of interest" description="Disordered" evidence="2">
    <location>
        <begin position="2470"/>
        <end position="2497"/>
    </location>
</feature>
<feature type="compositionally biased region" description="Basic and acidic residues" evidence="2">
    <location>
        <begin position="1265"/>
        <end position="1284"/>
    </location>
</feature>
<feature type="region of interest" description="Disordered" evidence="2">
    <location>
        <begin position="12"/>
        <end position="38"/>
    </location>
</feature>
<dbReference type="PANTHER" id="PTHR21740:SF8">
    <property type="entry name" value="NCK-ASSOCIATED PROTEIN 5"/>
    <property type="match status" value="1"/>
</dbReference>
<feature type="compositionally biased region" description="Low complexity" evidence="2">
    <location>
        <begin position="2277"/>
        <end position="2324"/>
    </location>
</feature>
<feature type="compositionally biased region" description="Polar residues" evidence="2">
    <location>
        <begin position="2261"/>
        <end position="2272"/>
    </location>
</feature>
<feature type="coiled-coil region" evidence="1">
    <location>
        <begin position="83"/>
        <end position="179"/>
    </location>
</feature>
<feature type="region of interest" description="Disordered" evidence="2">
    <location>
        <begin position="627"/>
        <end position="647"/>
    </location>
</feature>
<feature type="region of interest" description="Disordered" evidence="2">
    <location>
        <begin position="2554"/>
        <end position="2674"/>
    </location>
</feature>
<name>A0AAJ7WK41_PETMA</name>
<keyword evidence="1" id="KW-0175">Coiled coil</keyword>
<feature type="compositionally biased region" description="Basic and acidic residues" evidence="2">
    <location>
        <begin position="1558"/>
        <end position="1591"/>
    </location>
</feature>